<dbReference type="EMBL" id="SWBQ01000002">
    <property type="protein sequence ID" value="TKC07686.1"/>
    <property type="molecule type" value="Genomic_DNA"/>
</dbReference>
<dbReference type="Proteomes" id="UP000307244">
    <property type="component" value="Unassembled WGS sequence"/>
</dbReference>
<name>A0A4U1CME8_9SPHI</name>
<reference evidence="2 3" key="1">
    <citation type="submission" date="2019-04" db="EMBL/GenBank/DDBJ databases">
        <title>Pedobacter sp. RP-3-15 sp. nov., isolated from Arctic soil.</title>
        <authorList>
            <person name="Dahal R.H."/>
            <person name="Kim D.-U."/>
        </authorList>
    </citation>
    <scope>NUCLEOTIDE SEQUENCE [LARGE SCALE GENOMIC DNA]</scope>
    <source>
        <strain evidence="2 3">RP-3-15</strain>
    </source>
</reference>
<sequence>MFAFIATAFVQTGFAQQNNTSEKTVAILPSYYQLKDALVAGDAVLAASKAAELIKAVGNADDKIVSKAGKADLVEHATKIAKGKDLNGQREHFAGLSTGMIALAKAAKLSAEPIYLQYCPMKKSSWLSTEKAIKNPYYGSSMLTCGKITETIK</sequence>
<evidence type="ECO:0000259" key="1">
    <source>
        <dbReference type="Pfam" id="PF11827"/>
    </source>
</evidence>
<protein>
    <submittedName>
        <fullName evidence="2">DUF3347 domain-containing protein</fullName>
    </submittedName>
</protein>
<proteinExistence type="predicted"/>
<dbReference type="OrthoDB" id="5513217at2"/>
<gene>
    <name evidence="2" type="ORF">FA047_06500</name>
</gene>
<dbReference type="Pfam" id="PF11827">
    <property type="entry name" value="DUF3347"/>
    <property type="match status" value="1"/>
</dbReference>
<organism evidence="2 3">
    <name type="scientific">Pedobacter frigoris</name>
    <dbReference type="NCBI Taxonomy" id="2571272"/>
    <lineage>
        <taxon>Bacteria</taxon>
        <taxon>Pseudomonadati</taxon>
        <taxon>Bacteroidota</taxon>
        <taxon>Sphingobacteriia</taxon>
        <taxon>Sphingobacteriales</taxon>
        <taxon>Sphingobacteriaceae</taxon>
        <taxon>Pedobacter</taxon>
    </lineage>
</organism>
<accession>A0A4U1CME8</accession>
<comment type="caution">
    <text evidence="2">The sequence shown here is derived from an EMBL/GenBank/DDBJ whole genome shotgun (WGS) entry which is preliminary data.</text>
</comment>
<keyword evidence="3" id="KW-1185">Reference proteome</keyword>
<feature type="domain" description="DUF3347" evidence="1">
    <location>
        <begin position="27"/>
        <end position="110"/>
    </location>
</feature>
<evidence type="ECO:0000313" key="3">
    <source>
        <dbReference type="Proteomes" id="UP000307244"/>
    </source>
</evidence>
<dbReference type="InterPro" id="IPR021782">
    <property type="entry name" value="DUF3347"/>
</dbReference>
<evidence type="ECO:0000313" key="2">
    <source>
        <dbReference type="EMBL" id="TKC07686.1"/>
    </source>
</evidence>
<dbReference type="AlphaFoldDB" id="A0A4U1CME8"/>